<evidence type="ECO:0000256" key="1">
    <source>
        <dbReference type="ARBA" id="ARBA00022490"/>
    </source>
</evidence>
<dbReference type="PANTHER" id="PTHR47816:SF4">
    <property type="entry name" value="RIBOSOMAL RNA SMALL SUBUNIT METHYLTRANSFERASE C"/>
    <property type="match status" value="1"/>
</dbReference>
<keyword evidence="3 6" id="KW-0489">Methyltransferase</keyword>
<keyword evidence="1" id="KW-0963">Cytoplasm</keyword>
<feature type="domain" description="Methyltransferase small" evidence="5">
    <location>
        <begin position="162"/>
        <end position="315"/>
    </location>
</feature>
<dbReference type="InterPro" id="IPR046977">
    <property type="entry name" value="RsmC/RlmG"/>
</dbReference>
<dbReference type="GO" id="GO:0032259">
    <property type="term" value="P:methylation"/>
    <property type="evidence" value="ECO:0007669"/>
    <property type="project" value="UniProtKB-KW"/>
</dbReference>
<comment type="caution">
    <text evidence="6">The sequence shown here is derived from an EMBL/GenBank/DDBJ whole genome shotgun (WGS) entry which is preliminary data.</text>
</comment>
<keyword evidence="2" id="KW-0698">rRNA processing</keyword>
<evidence type="ECO:0000259" key="5">
    <source>
        <dbReference type="Pfam" id="PF05175"/>
    </source>
</evidence>
<evidence type="ECO:0000313" key="6">
    <source>
        <dbReference type="EMBL" id="EEI16859.1"/>
    </source>
</evidence>
<dbReference type="GO" id="GO:0003676">
    <property type="term" value="F:nucleic acid binding"/>
    <property type="evidence" value="ECO:0007669"/>
    <property type="project" value="InterPro"/>
</dbReference>
<dbReference type="PROSITE" id="PS00092">
    <property type="entry name" value="N6_MTASE"/>
    <property type="match status" value="1"/>
</dbReference>
<dbReference type="HOGENOM" id="CLU_040288_2_0_11"/>
<dbReference type="Proteomes" id="UP000006196">
    <property type="component" value="Unassembled WGS sequence"/>
</dbReference>
<name>C0XSD5_CORLD</name>
<dbReference type="STRING" id="525263.HMPREF0298_1355"/>
<evidence type="ECO:0000256" key="3">
    <source>
        <dbReference type="ARBA" id="ARBA00022603"/>
    </source>
</evidence>
<evidence type="ECO:0000256" key="2">
    <source>
        <dbReference type="ARBA" id="ARBA00022552"/>
    </source>
</evidence>
<dbReference type="EMBL" id="ACHJ01000113">
    <property type="protein sequence ID" value="EEI16859.1"/>
    <property type="molecule type" value="Genomic_DNA"/>
</dbReference>
<dbReference type="GO" id="GO:0008757">
    <property type="term" value="F:S-adenosylmethionine-dependent methyltransferase activity"/>
    <property type="evidence" value="ECO:0007669"/>
    <property type="project" value="InterPro"/>
</dbReference>
<dbReference type="AlphaFoldDB" id="C0XSD5"/>
<dbReference type="InterPro" id="IPR007848">
    <property type="entry name" value="Small_mtfrase_dom"/>
</dbReference>
<evidence type="ECO:0000313" key="7">
    <source>
        <dbReference type="Proteomes" id="UP000006196"/>
    </source>
</evidence>
<dbReference type="PANTHER" id="PTHR47816">
    <property type="entry name" value="RIBOSOMAL RNA SMALL SUBUNIT METHYLTRANSFERASE C"/>
    <property type="match status" value="1"/>
</dbReference>
<organism evidence="6 7">
    <name type="scientific">Corynebacterium lipophiloflavum (strain ATCC 700352 / DSM 44291 / CCUG 37336 / JCM 10383 / DMMZ 1944)</name>
    <dbReference type="NCBI Taxonomy" id="525263"/>
    <lineage>
        <taxon>Bacteria</taxon>
        <taxon>Bacillati</taxon>
        <taxon>Actinomycetota</taxon>
        <taxon>Actinomycetes</taxon>
        <taxon>Mycobacteriales</taxon>
        <taxon>Corynebacteriaceae</taxon>
        <taxon>Corynebacterium</taxon>
    </lineage>
</organism>
<protein>
    <submittedName>
        <fullName evidence="6">Methyltransferase small domain protein</fullName>
    </submittedName>
</protein>
<dbReference type="Pfam" id="PF05175">
    <property type="entry name" value="MTS"/>
    <property type="match status" value="1"/>
</dbReference>
<dbReference type="SUPFAM" id="SSF53335">
    <property type="entry name" value="S-adenosyl-L-methionine-dependent methyltransferases"/>
    <property type="match status" value="1"/>
</dbReference>
<sequence>MRSLDSLIWSTAPVAEAETIMICNDPTGDLLTAAVDTGKRVVCVDSDFVRCRAAGDAGALVAGDRRLDAYLAGSSGSAVAVGEMPKSLGRLDYLARSIAGAGFDQVTMVLGANNKHLARSMNTVLGESFTDVAASLGRGKFRCLVASGPKPVTYTPASSRELVAIGGVFSGTKPDLGGELLRASLPASLGRYLDLGCGNGSVSRGLQGAVMATDSDADAVLSARAIGLHVTWDDAGSALADSSFDTIALNPPFHDGTTVDATLVQHLLDAAARLLAPGGSLYLVHNSHLRYRAEVERRFDAVEEVARDARYTVLRARS</sequence>
<dbReference type="eggNOG" id="COG2813">
    <property type="taxonomic scope" value="Bacteria"/>
</dbReference>
<keyword evidence="7" id="KW-1185">Reference proteome</keyword>
<keyword evidence="4" id="KW-0808">Transferase</keyword>
<dbReference type="GO" id="GO:0006364">
    <property type="term" value="P:rRNA processing"/>
    <property type="evidence" value="ECO:0007669"/>
    <property type="project" value="UniProtKB-KW"/>
</dbReference>
<dbReference type="GO" id="GO:0008170">
    <property type="term" value="F:N-methyltransferase activity"/>
    <property type="evidence" value="ECO:0007669"/>
    <property type="project" value="UniProtKB-ARBA"/>
</dbReference>
<gene>
    <name evidence="6" type="ORF">HMPREF0298_1355</name>
</gene>
<reference evidence="6" key="1">
    <citation type="submission" date="2009-01" db="EMBL/GenBank/DDBJ databases">
        <authorList>
            <person name="Qin X."/>
            <person name="Bachman B."/>
            <person name="Battles P."/>
            <person name="Bell A."/>
            <person name="Bess C."/>
            <person name="Bickham C."/>
            <person name="Chaboub L."/>
            <person name="Chen D."/>
            <person name="Coyle M."/>
            <person name="Deiros D.R."/>
            <person name="Dinh H."/>
            <person name="Forbes L."/>
            <person name="Fowler G."/>
            <person name="Francisco L."/>
            <person name="Fu Q."/>
            <person name="Gubbala S."/>
            <person name="Hale W."/>
            <person name="Han Y."/>
            <person name="Hemphill L."/>
            <person name="Highlander S.K."/>
            <person name="Hirani K."/>
            <person name="Hogues M."/>
            <person name="Jackson L."/>
            <person name="Jakkamsetti A."/>
            <person name="Javaid M."/>
            <person name="Jiang H."/>
            <person name="Korchina V."/>
            <person name="Kovar C."/>
            <person name="Lara F."/>
            <person name="Lee S."/>
            <person name="Mata R."/>
            <person name="Mathew T."/>
            <person name="Moen C."/>
            <person name="Morales K."/>
            <person name="Munidasa M."/>
            <person name="Nazareth L."/>
            <person name="Ngo R."/>
            <person name="Nguyen L."/>
            <person name="Okwuonu G."/>
            <person name="Ongeri F."/>
            <person name="Patil S."/>
            <person name="Petrosino J."/>
            <person name="Pham C."/>
            <person name="Pham P."/>
            <person name="Pu L.-L."/>
            <person name="Puazo M."/>
            <person name="Raj R."/>
            <person name="Reid J."/>
            <person name="Rouhana J."/>
            <person name="Saada N."/>
            <person name="Shang Y."/>
            <person name="Simmons D."/>
            <person name="Thornton R."/>
            <person name="Warren J."/>
            <person name="Weissenberger G."/>
            <person name="Zhang J."/>
            <person name="Zhang L."/>
            <person name="Zhou C."/>
            <person name="Zhu D."/>
            <person name="Muzny D."/>
            <person name="Worley K."/>
            <person name="Gibbs R."/>
        </authorList>
    </citation>
    <scope>NUCLEOTIDE SEQUENCE [LARGE SCALE GENOMIC DNA]</scope>
    <source>
        <strain evidence="6">DSM 44291</strain>
    </source>
</reference>
<proteinExistence type="predicted"/>
<dbReference type="RefSeq" id="WP_006840081.1">
    <property type="nucleotide sequence ID" value="NZ_GG667192.1"/>
</dbReference>
<evidence type="ECO:0000256" key="4">
    <source>
        <dbReference type="ARBA" id="ARBA00022679"/>
    </source>
</evidence>
<dbReference type="InterPro" id="IPR029063">
    <property type="entry name" value="SAM-dependent_MTases_sf"/>
</dbReference>
<accession>C0XSD5</accession>
<dbReference type="Gene3D" id="3.40.50.150">
    <property type="entry name" value="Vaccinia Virus protein VP39"/>
    <property type="match status" value="2"/>
</dbReference>
<dbReference type="InterPro" id="IPR002052">
    <property type="entry name" value="DNA_methylase_N6_adenine_CS"/>
</dbReference>